<evidence type="ECO:0000313" key="2">
    <source>
        <dbReference type="Proteomes" id="UP000814140"/>
    </source>
</evidence>
<dbReference type="Proteomes" id="UP000814140">
    <property type="component" value="Unassembled WGS sequence"/>
</dbReference>
<gene>
    <name evidence="1" type="ORF">BV25DRAFT_1801798</name>
</gene>
<feature type="non-terminal residue" evidence="1">
    <location>
        <position position="1"/>
    </location>
</feature>
<comment type="caution">
    <text evidence="1">The sequence shown here is derived from an EMBL/GenBank/DDBJ whole genome shotgun (WGS) entry which is preliminary data.</text>
</comment>
<name>A0ACB8T4Z0_9AGAM</name>
<reference evidence="1" key="2">
    <citation type="journal article" date="2022" name="New Phytol.">
        <title>Evolutionary transition to the ectomycorrhizal habit in the genomes of a hyperdiverse lineage of mushroom-forming fungi.</title>
        <authorList>
            <person name="Looney B."/>
            <person name="Miyauchi S."/>
            <person name="Morin E."/>
            <person name="Drula E."/>
            <person name="Courty P.E."/>
            <person name="Kohler A."/>
            <person name="Kuo A."/>
            <person name="LaButti K."/>
            <person name="Pangilinan J."/>
            <person name="Lipzen A."/>
            <person name="Riley R."/>
            <person name="Andreopoulos W."/>
            <person name="He G."/>
            <person name="Johnson J."/>
            <person name="Nolan M."/>
            <person name="Tritt A."/>
            <person name="Barry K.W."/>
            <person name="Grigoriev I.V."/>
            <person name="Nagy L.G."/>
            <person name="Hibbett D."/>
            <person name="Henrissat B."/>
            <person name="Matheny P.B."/>
            <person name="Labbe J."/>
            <person name="Martin F.M."/>
        </authorList>
    </citation>
    <scope>NUCLEOTIDE SEQUENCE</scope>
    <source>
        <strain evidence="1">HHB10654</strain>
    </source>
</reference>
<evidence type="ECO:0000313" key="1">
    <source>
        <dbReference type="EMBL" id="KAI0063492.1"/>
    </source>
</evidence>
<proteinExistence type="predicted"/>
<protein>
    <submittedName>
        <fullName evidence="1">NAD(P)-binding protein</fullName>
    </submittedName>
</protein>
<reference evidence="1" key="1">
    <citation type="submission" date="2021-03" db="EMBL/GenBank/DDBJ databases">
        <authorList>
            <consortium name="DOE Joint Genome Institute"/>
            <person name="Ahrendt S."/>
            <person name="Looney B.P."/>
            <person name="Miyauchi S."/>
            <person name="Morin E."/>
            <person name="Drula E."/>
            <person name="Courty P.E."/>
            <person name="Chicoki N."/>
            <person name="Fauchery L."/>
            <person name="Kohler A."/>
            <person name="Kuo A."/>
            <person name="Labutti K."/>
            <person name="Pangilinan J."/>
            <person name="Lipzen A."/>
            <person name="Riley R."/>
            <person name="Andreopoulos W."/>
            <person name="He G."/>
            <person name="Johnson J."/>
            <person name="Barry K.W."/>
            <person name="Grigoriev I.V."/>
            <person name="Nagy L."/>
            <person name="Hibbett D."/>
            <person name="Henrissat B."/>
            <person name="Matheny P.B."/>
            <person name="Labbe J."/>
            <person name="Martin F."/>
        </authorList>
    </citation>
    <scope>NUCLEOTIDE SEQUENCE</scope>
    <source>
        <strain evidence="1">HHB10654</strain>
    </source>
</reference>
<organism evidence="1 2">
    <name type="scientific">Artomyces pyxidatus</name>
    <dbReference type="NCBI Taxonomy" id="48021"/>
    <lineage>
        <taxon>Eukaryota</taxon>
        <taxon>Fungi</taxon>
        <taxon>Dikarya</taxon>
        <taxon>Basidiomycota</taxon>
        <taxon>Agaricomycotina</taxon>
        <taxon>Agaricomycetes</taxon>
        <taxon>Russulales</taxon>
        <taxon>Auriscalpiaceae</taxon>
        <taxon>Artomyces</taxon>
    </lineage>
</organism>
<dbReference type="EMBL" id="MU277202">
    <property type="protein sequence ID" value="KAI0063492.1"/>
    <property type="molecule type" value="Genomic_DNA"/>
</dbReference>
<sequence length="339" mass="36245">LTGASGFLGAHVLHQLLEKGYRVRASARSGKVNYVKEGSASYGDQLEVVAVDELATGDLTEALKGVKAVVHVAAPLPSGQGPEVLVNGAVEGTLNVFRQGYAAGVRKFVVTNSIVTTFDPLNLDTITQITDKTWNPSTREAALSGHYPAGFVYAAAKTLAEKEVWAFADAHKDADITGLNPPLLGGPFAPSFRAPKPDASALSTNSNFYRMVQAGGAYPPYPGWSDVRDVARAHVLALEAGPLASGAHKRILLSGYWFDYGEAVEYILEKRPELKGRTVDPAAAPKLPTGWVVDTSRAKEVLGLGQDDLKPWKDMVLEAVDAVLKLEKEWAAKGLKLEL</sequence>
<keyword evidence="2" id="KW-1185">Reference proteome</keyword>
<accession>A0ACB8T4Z0</accession>